<name>A0AAV4SA33_CAEEX</name>
<proteinExistence type="predicted"/>
<reference evidence="1 2" key="1">
    <citation type="submission" date="2021-06" db="EMBL/GenBank/DDBJ databases">
        <title>Caerostris extrusa draft genome.</title>
        <authorList>
            <person name="Kono N."/>
            <person name="Arakawa K."/>
        </authorList>
    </citation>
    <scope>NUCLEOTIDE SEQUENCE [LARGE SCALE GENOMIC DNA]</scope>
</reference>
<dbReference type="EMBL" id="BPLR01009107">
    <property type="protein sequence ID" value="GIY29657.1"/>
    <property type="molecule type" value="Genomic_DNA"/>
</dbReference>
<comment type="caution">
    <text evidence="1">The sequence shown here is derived from an EMBL/GenBank/DDBJ whole genome shotgun (WGS) entry which is preliminary data.</text>
</comment>
<evidence type="ECO:0000313" key="1">
    <source>
        <dbReference type="EMBL" id="GIY29657.1"/>
    </source>
</evidence>
<dbReference type="Proteomes" id="UP001054945">
    <property type="component" value="Unassembled WGS sequence"/>
</dbReference>
<protein>
    <submittedName>
        <fullName evidence="1">Uncharacterized protein</fullName>
    </submittedName>
</protein>
<accession>A0AAV4SA33</accession>
<keyword evidence="2" id="KW-1185">Reference proteome</keyword>
<dbReference type="AlphaFoldDB" id="A0AAV4SA33"/>
<organism evidence="1 2">
    <name type="scientific">Caerostris extrusa</name>
    <name type="common">Bark spider</name>
    <name type="synonym">Caerostris bankana</name>
    <dbReference type="NCBI Taxonomy" id="172846"/>
    <lineage>
        <taxon>Eukaryota</taxon>
        <taxon>Metazoa</taxon>
        <taxon>Ecdysozoa</taxon>
        <taxon>Arthropoda</taxon>
        <taxon>Chelicerata</taxon>
        <taxon>Arachnida</taxon>
        <taxon>Araneae</taxon>
        <taxon>Araneomorphae</taxon>
        <taxon>Entelegynae</taxon>
        <taxon>Araneoidea</taxon>
        <taxon>Araneidae</taxon>
        <taxon>Caerostris</taxon>
    </lineage>
</organism>
<gene>
    <name evidence="1" type="ORF">CEXT_437081</name>
</gene>
<evidence type="ECO:0000313" key="2">
    <source>
        <dbReference type="Proteomes" id="UP001054945"/>
    </source>
</evidence>
<sequence>MNDILVFFEGNIEKHAALLSYVSGIAEGDLKCESTLSENKWPLLKSSLKREIHLISLVASEVKHEYWRGIDESLELAAGIIASLCHFIAESAWKLQKGASTALNKCALLK</sequence>